<evidence type="ECO:0000313" key="11">
    <source>
        <dbReference type="EMBL" id="EDN78620.1"/>
    </source>
</evidence>
<dbReference type="Gene3D" id="3.40.50.11540">
    <property type="entry name" value="NADH-ubiquinone oxidoreductase 51kDa subunit"/>
    <property type="match status" value="1"/>
</dbReference>
<dbReference type="Pfam" id="PF10531">
    <property type="entry name" value="SLBB"/>
    <property type="match status" value="1"/>
</dbReference>
<keyword evidence="2" id="KW-0004">4Fe-4S</keyword>
<evidence type="ECO:0000256" key="2">
    <source>
        <dbReference type="ARBA" id="ARBA00022485"/>
    </source>
</evidence>
<keyword evidence="3" id="KW-0479">Metal-binding</keyword>
<evidence type="ECO:0000259" key="10">
    <source>
        <dbReference type="Pfam" id="PF13375"/>
    </source>
</evidence>
<accession>A7B0F4</accession>
<evidence type="ECO:0000256" key="1">
    <source>
        <dbReference type="ARBA" id="ARBA00022448"/>
    </source>
</evidence>
<dbReference type="eggNOG" id="COG4656">
    <property type="taxonomic scope" value="Bacteria"/>
</dbReference>
<dbReference type="InterPro" id="IPR037225">
    <property type="entry name" value="Nuo51_FMN-bd_sf"/>
</dbReference>
<protein>
    <submittedName>
        <fullName evidence="11">Respiratory-chain NADH dehydrogenase 51 Kd subunit</fullName>
    </submittedName>
</protein>
<dbReference type="InterPro" id="IPR011538">
    <property type="entry name" value="Nuo51_FMN-bd"/>
</dbReference>
<feature type="domain" description="RnfC Barrel sandwich hybrid" evidence="10">
    <location>
        <begin position="378"/>
        <end position="447"/>
    </location>
</feature>
<dbReference type="GO" id="GO:0046872">
    <property type="term" value="F:metal ion binding"/>
    <property type="evidence" value="ECO:0007669"/>
    <property type="project" value="UniProtKB-KW"/>
</dbReference>
<evidence type="ECO:0000259" key="8">
    <source>
        <dbReference type="Pfam" id="PF01512"/>
    </source>
</evidence>
<evidence type="ECO:0000256" key="7">
    <source>
        <dbReference type="ARBA" id="ARBA00023014"/>
    </source>
</evidence>
<reference evidence="11 12" key="1">
    <citation type="submission" date="2007-04" db="EMBL/GenBank/DDBJ databases">
        <authorList>
            <person name="Fulton L."/>
            <person name="Clifton S."/>
            <person name="Fulton B."/>
            <person name="Xu J."/>
            <person name="Minx P."/>
            <person name="Pepin K.H."/>
            <person name="Johnson M."/>
            <person name="Thiruvilangam P."/>
            <person name="Bhonagiri V."/>
            <person name="Nash W.E."/>
            <person name="Mardis E.R."/>
            <person name="Wilson R.K."/>
        </authorList>
    </citation>
    <scope>NUCLEOTIDE SEQUENCE [LARGE SCALE GENOMIC DNA]</scope>
    <source>
        <strain evidence="11 12">ATCC 29149</strain>
    </source>
</reference>
<dbReference type="SUPFAM" id="SSF142984">
    <property type="entry name" value="Nqo1 middle domain-like"/>
    <property type="match status" value="1"/>
</dbReference>
<dbReference type="GO" id="GO:0016020">
    <property type="term" value="C:membrane"/>
    <property type="evidence" value="ECO:0007669"/>
    <property type="project" value="InterPro"/>
</dbReference>
<dbReference type="GO" id="GO:0051539">
    <property type="term" value="F:4 iron, 4 sulfur cluster binding"/>
    <property type="evidence" value="ECO:0007669"/>
    <property type="project" value="UniProtKB-KW"/>
</dbReference>
<sequence length="457" mass="50112">MEQDWSSEIMDMKELSSILQQNGIVGAGGAGFPTYAKLDQRAETIILNCAECEPLLRLHRQLLEKYAREIVDTFHLVGQAVGAKEVIIGIKKAYKQTIEAVESVIGEYPEVRLGLLDEVYPAGDEVVLIYEVTGKVVRPGGLPIESGVAVFNVETIYNVWRAMNQQTPVVDKLVSVVAEVEHPVTVRVPIGTTIEEVVALAGGTTVKDPVYFIGGPMMGFIGSGSQPVTKTTNAVLVLPQDHYLVKRKRSKSSIDMKRAAACCCQCSMCTDLCPRHLLGHPIQPHLFMRAATCKDVQQPNIFINTFFCCSCGVCELYSCPQELSPRTLMLEYKNGLRANGLRAPEVTAVPVGEERSYRRVPMERLMSRLDLTKYNKEAPLDESVIPVKRVKIMLSQHIGAPASCVVKPGDMVVKGQMIAEPAKGLSVGIHASVNGLVSEVNEKYVVIETQEGRADNE</sequence>
<keyword evidence="4" id="KW-0677">Repeat</keyword>
<dbReference type="EMBL" id="AAYG02000009">
    <property type="protein sequence ID" value="EDN78620.1"/>
    <property type="molecule type" value="Genomic_DNA"/>
</dbReference>
<evidence type="ECO:0000256" key="6">
    <source>
        <dbReference type="ARBA" id="ARBA00023004"/>
    </source>
</evidence>
<reference evidence="11 12" key="2">
    <citation type="submission" date="2007-06" db="EMBL/GenBank/DDBJ databases">
        <title>Draft genome sequence of Ruminococcus gnavus (ATCC 29149).</title>
        <authorList>
            <person name="Sudarsanam P."/>
            <person name="Ley R."/>
            <person name="Guruge J."/>
            <person name="Turnbaugh P.J."/>
            <person name="Mahowald M."/>
            <person name="Liep D."/>
            <person name="Gordon J."/>
        </authorList>
    </citation>
    <scope>NUCLEOTIDE SEQUENCE [LARGE SCALE GENOMIC DNA]</scope>
    <source>
        <strain evidence="11 12">ATCC 29149</strain>
    </source>
</reference>
<proteinExistence type="predicted"/>
<evidence type="ECO:0000259" key="9">
    <source>
        <dbReference type="Pfam" id="PF10531"/>
    </source>
</evidence>
<organism evidence="11 12">
    <name type="scientific">Mediterraneibacter gnavus (strain ATCC 29149 / DSM 114966 / JCM 6515 / VPI C7-9)</name>
    <name type="common">Ruminococcus gnavus</name>
    <dbReference type="NCBI Taxonomy" id="411470"/>
    <lineage>
        <taxon>Bacteria</taxon>
        <taxon>Bacillati</taxon>
        <taxon>Bacillota</taxon>
        <taxon>Clostridia</taxon>
        <taxon>Lachnospirales</taxon>
        <taxon>Lachnospiraceae</taxon>
        <taxon>Mediterraneibacter</taxon>
    </lineage>
</organism>
<dbReference type="PANTHER" id="PTHR43034">
    <property type="entry name" value="ION-TRANSLOCATING OXIDOREDUCTASE COMPLEX SUBUNIT C"/>
    <property type="match status" value="1"/>
</dbReference>
<evidence type="ECO:0000256" key="5">
    <source>
        <dbReference type="ARBA" id="ARBA00022982"/>
    </source>
</evidence>
<evidence type="ECO:0000256" key="4">
    <source>
        <dbReference type="ARBA" id="ARBA00022737"/>
    </source>
</evidence>
<dbReference type="AlphaFoldDB" id="A7B0F4"/>
<evidence type="ECO:0000256" key="3">
    <source>
        <dbReference type="ARBA" id="ARBA00022723"/>
    </source>
</evidence>
<dbReference type="InterPro" id="IPR026902">
    <property type="entry name" value="RnfC_N"/>
</dbReference>
<gene>
    <name evidence="11" type="ORF">RUMGNA_01030</name>
</gene>
<keyword evidence="7" id="KW-0411">Iron-sulfur</keyword>
<dbReference type="Pfam" id="PF13534">
    <property type="entry name" value="Fer4_17"/>
    <property type="match status" value="1"/>
</dbReference>
<dbReference type="InterPro" id="IPR017054">
    <property type="entry name" value="PduS"/>
</dbReference>
<dbReference type="SUPFAM" id="SSF142019">
    <property type="entry name" value="Nqo1 FMN-binding domain-like"/>
    <property type="match status" value="1"/>
</dbReference>
<dbReference type="PANTHER" id="PTHR43034:SF2">
    <property type="entry name" value="ION-TRANSLOCATING OXIDOREDUCTASE COMPLEX SUBUNIT C"/>
    <property type="match status" value="1"/>
</dbReference>
<dbReference type="SUPFAM" id="SSF46548">
    <property type="entry name" value="alpha-helical ferredoxin"/>
    <property type="match status" value="1"/>
</dbReference>
<keyword evidence="1" id="KW-0813">Transport</keyword>
<dbReference type="Pfam" id="PF13375">
    <property type="entry name" value="RnfC_N"/>
    <property type="match status" value="1"/>
</dbReference>
<evidence type="ECO:0000313" key="12">
    <source>
        <dbReference type="Proteomes" id="UP000004410"/>
    </source>
</evidence>
<keyword evidence="6" id="KW-0408">Iron</keyword>
<dbReference type="InterPro" id="IPR019554">
    <property type="entry name" value="Soluble_ligand-bd"/>
</dbReference>
<dbReference type="Proteomes" id="UP000004410">
    <property type="component" value="Unassembled WGS sequence"/>
</dbReference>
<name>A7B0F4_MEDG7</name>
<feature type="domain" description="NADH-ubiquinone oxidoreductase 51kDa subunit FMN-binding" evidence="8">
    <location>
        <begin position="20"/>
        <end position="160"/>
    </location>
</feature>
<dbReference type="Pfam" id="PF01512">
    <property type="entry name" value="Complex1_51K"/>
    <property type="match status" value="1"/>
</dbReference>
<dbReference type="PaxDb" id="411470-RUMGNA_01030"/>
<feature type="domain" description="Soluble ligand binding" evidence="9">
    <location>
        <begin position="176"/>
        <end position="220"/>
    </location>
</feature>
<dbReference type="GO" id="GO:0009055">
    <property type="term" value="F:electron transfer activity"/>
    <property type="evidence" value="ECO:0007669"/>
    <property type="project" value="InterPro"/>
</dbReference>
<dbReference type="InterPro" id="IPR010208">
    <property type="entry name" value="Ion_transpt_RnfC/RsxC"/>
</dbReference>
<comment type="caution">
    <text evidence="11">The sequence shown here is derived from an EMBL/GenBank/DDBJ whole genome shotgun (WGS) entry which is preliminary data.</text>
</comment>
<dbReference type="PIRSF" id="PIRSF036408">
    <property type="entry name" value="PduS_prd"/>
    <property type="match status" value="1"/>
</dbReference>
<keyword evidence="5" id="KW-0249">Electron transport</keyword>
<dbReference type="Gene3D" id="3.10.20.600">
    <property type="match status" value="1"/>
</dbReference>